<dbReference type="PaxDb" id="353153-Q4D0U6"/>
<evidence type="ECO:0000256" key="2">
    <source>
        <dbReference type="SAM" id="Phobius"/>
    </source>
</evidence>
<comment type="caution">
    <text evidence="3">The sequence shown here is derived from an EMBL/GenBank/DDBJ whole genome shotgun (WGS) entry which is preliminary data.</text>
</comment>
<protein>
    <submittedName>
        <fullName evidence="3">Uncharacterized protein</fullName>
    </submittedName>
</protein>
<accession>Q4D0U6</accession>
<evidence type="ECO:0000313" key="3">
    <source>
        <dbReference type="EMBL" id="EAN86154.1"/>
    </source>
</evidence>
<keyword evidence="4" id="KW-1185">Reference proteome</keyword>
<feature type="region of interest" description="Disordered" evidence="1">
    <location>
        <begin position="51"/>
        <end position="72"/>
    </location>
</feature>
<gene>
    <name evidence="3" type="ORF">Tc00.1047053508319.79</name>
</gene>
<dbReference type="Proteomes" id="UP000002296">
    <property type="component" value="Unassembled WGS sequence"/>
</dbReference>
<dbReference type="GeneID" id="3538337"/>
<feature type="transmembrane region" description="Helical" evidence="2">
    <location>
        <begin position="24"/>
        <end position="45"/>
    </location>
</feature>
<evidence type="ECO:0000313" key="4">
    <source>
        <dbReference type="Proteomes" id="UP000002296"/>
    </source>
</evidence>
<dbReference type="RefSeq" id="XP_808005.1">
    <property type="nucleotide sequence ID" value="XM_802912.1"/>
</dbReference>
<dbReference type="KEGG" id="tcr:508319.79"/>
<feature type="non-terminal residue" evidence="3">
    <location>
        <position position="165"/>
    </location>
</feature>
<keyword evidence="2" id="KW-0472">Membrane</keyword>
<sequence length="165" mass="17571">MLLCCGFCSPWGCRMFLDPLHTRLFSLLLICALSLFWFLLLPSVIQNAERRRNTKKQRRAAGAPLQKGGGRRSGLCGTVEAMAWRYSGVAGNGTFGPSPTSPFSTASMRNNGQDNGNTGFAVGSGALFSGASANILGAGAFLRSNALSSFGTQKQEIDEELRSKG</sequence>
<dbReference type="InParanoid" id="Q4D0U6"/>
<organism evidence="3 4">
    <name type="scientific">Trypanosoma cruzi (strain CL Brener)</name>
    <dbReference type="NCBI Taxonomy" id="353153"/>
    <lineage>
        <taxon>Eukaryota</taxon>
        <taxon>Discoba</taxon>
        <taxon>Euglenozoa</taxon>
        <taxon>Kinetoplastea</taxon>
        <taxon>Metakinetoplastina</taxon>
        <taxon>Trypanosomatida</taxon>
        <taxon>Trypanosomatidae</taxon>
        <taxon>Trypanosoma</taxon>
        <taxon>Schizotrypanum</taxon>
    </lineage>
</organism>
<dbReference type="EMBL" id="AAHK01001277">
    <property type="protein sequence ID" value="EAN86154.1"/>
    <property type="molecule type" value="Genomic_DNA"/>
</dbReference>
<reference evidence="3 4" key="1">
    <citation type="journal article" date="2005" name="Science">
        <title>The genome sequence of Trypanosoma cruzi, etiologic agent of Chagas disease.</title>
        <authorList>
            <person name="El-Sayed N.M."/>
            <person name="Myler P.J."/>
            <person name="Bartholomeu D.C."/>
            <person name="Nilsson D."/>
            <person name="Aggarwal G."/>
            <person name="Tran A.N."/>
            <person name="Ghedin E."/>
            <person name="Worthey E.A."/>
            <person name="Delcher A.L."/>
            <person name="Blandin G."/>
            <person name="Westenberger S.J."/>
            <person name="Caler E."/>
            <person name="Cerqueira G.C."/>
            <person name="Branche C."/>
            <person name="Haas B."/>
            <person name="Anupama A."/>
            <person name="Arner E."/>
            <person name="Aslund L."/>
            <person name="Attipoe P."/>
            <person name="Bontempi E."/>
            <person name="Bringaud F."/>
            <person name="Burton P."/>
            <person name="Cadag E."/>
            <person name="Campbell D.A."/>
            <person name="Carrington M."/>
            <person name="Crabtree J."/>
            <person name="Darban H."/>
            <person name="da Silveira J.F."/>
            <person name="de Jong P."/>
            <person name="Edwards K."/>
            <person name="Englund P.T."/>
            <person name="Fazelina G."/>
            <person name="Feldblyum T."/>
            <person name="Ferella M."/>
            <person name="Frasch A.C."/>
            <person name="Gull K."/>
            <person name="Horn D."/>
            <person name="Hou L."/>
            <person name="Huang Y."/>
            <person name="Kindlund E."/>
            <person name="Klingbeil M."/>
            <person name="Kluge S."/>
            <person name="Koo H."/>
            <person name="Lacerda D."/>
            <person name="Levin M.J."/>
            <person name="Lorenzi H."/>
            <person name="Louie T."/>
            <person name="Machado C.R."/>
            <person name="McCulloch R."/>
            <person name="McKenna A."/>
            <person name="Mizuno Y."/>
            <person name="Mottram J.C."/>
            <person name="Nelson S."/>
            <person name="Ochaya S."/>
            <person name="Osoegawa K."/>
            <person name="Pai G."/>
            <person name="Parsons M."/>
            <person name="Pentony M."/>
            <person name="Pettersson U."/>
            <person name="Pop M."/>
            <person name="Ramirez J.L."/>
            <person name="Rinta J."/>
            <person name="Robertson L."/>
            <person name="Salzberg S.L."/>
            <person name="Sanchez D.O."/>
            <person name="Seyler A."/>
            <person name="Sharma R."/>
            <person name="Shetty J."/>
            <person name="Simpson A.J."/>
            <person name="Sisk E."/>
            <person name="Tammi M.T."/>
            <person name="Tarleton R."/>
            <person name="Teixeira S."/>
            <person name="Van Aken S."/>
            <person name="Vogt C."/>
            <person name="Ward P.N."/>
            <person name="Wickstead B."/>
            <person name="Wortman J."/>
            <person name="White O."/>
            <person name="Fraser C.M."/>
            <person name="Stuart K.D."/>
            <person name="Andersson B."/>
        </authorList>
    </citation>
    <scope>NUCLEOTIDE SEQUENCE [LARGE SCALE GENOMIC DNA]</scope>
    <source>
        <strain evidence="3 4">CL Brener</strain>
    </source>
</reference>
<keyword evidence="2" id="KW-1133">Transmembrane helix</keyword>
<name>Q4D0U6_TRYCC</name>
<proteinExistence type="predicted"/>
<evidence type="ECO:0000256" key="1">
    <source>
        <dbReference type="SAM" id="MobiDB-lite"/>
    </source>
</evidence>
<dbReference type="AlphaFoldDB" id="Q4D0U6"/>
<keyword evidence="2" id="KW-0812">Transmembrane</keyword>